<comment type="caution">
    <text evidence="15">The sequence shown here is derived from an EMBL/GenBank/DDBJ whole genome shotgun (WGS) entry which is preliminary data.</text>
</comment>
<evidence type="ECO:0000256" key="6">
    <source>
        <dbReference type="ARBA" id="ARBA00022827"/>
    </source>
</evidence>
<feature type="binding site" evidence="11">
    <location>
        <position position="832"/>
    </location>
    <ligand>
        <name>FAD</name>
        <dbReference type="ChEBI" id="CHEBI:57692"/>
    </ligand>
</feature>
<keyword evidence="16" id="KW-1185">Reference proteome</keyword>
<dbReference type="InterPro" id="IPR001433">
    <property type="entry name" value="OxRdtase_FAD/NAD-bd"/>
</dbReference>
<comment type="similarity">
    <text evidence="3">Belongs to the flavoprotein pyridine nucleotide cytochrome reductase family.</text>
</comment>
<evidence type="ECO:0000256" key="9">
    <source>
        <dbReference type="ARBA" id="ARBA00023128"/>
    </source>
</evidence>
<feature type="binding site" evidence="11">
    <location>
        <position position="833"/>
    </location>
    <ligand>
        <name>FAD</name>
        <dbReference type="ChEBI" id="CHEBI:57692"/>
    </ligand>
</feature>
<evidence type="ECO:0000259" key="14">
    <source>
        <dbReference type="PROSITE" id="PS51384"/>
    </source>
</evidence>
<keyword evidence="7" id="KW-0560">Oxidoreductase</keyword>
<dbReference type="InterPro" id="IPR001300">
    <property type="entry name" value="Peptidase_C2_calpain_cat"/>
</dbReference>
<dbReference type="GO" id="GO:0005739">
    <property type="term" value="C:mitochondrion"/>
    <property type="evidence" value="ECO:0007669"/>
    <property type="project" value="UniProtKB-SubCell"/>
</dbReference>
<dbReference type="GO" id="GO:0004198">
    <property type="term" value="F:calcium-dependent cysteine-type endopeptidase activity"/>
    <property type="evidence" value="ECO:0007669"/>
    <property type="project" value="InterPro"/>
</dbReference>
<dbReference type="PROSITE" id="PS51384">
    <property type="entry name" value="FAD_FR"/>
    <property type="match status" value="1"/>
</dbReference>
<proteinExistence type="inferred from homology"/>
<accession>A0A813DBF0</accession>
<dbReference type="GO" id="GO:0090524">
    <property type="term" value="F:cytochrome-b5 reductase activity, acting on NADH"/>
    <property type="evidence" value="ECO:0007669"/>
    <property type="project" value="UniProtKB-EC"/>
</dbReference>
<dbReference type="InterPro" id="IPR039261">
    <property type="entry name" value="FNR_nucleotide-bd"/>
</dbReference>
<dbReference type="SUPFAM" id="SSF63380">
    <property type="entry name" value="Riboflavin synthase domain-like"/>
    <property type="match status" value="1"/>
</dbReference>
<comment type="caution">
    <text evidence="12">Lacks conserved residue(s) required for the propagation of feature annotation.</text>
</comment>
<dbReference type="Pfam" id="PF00648">
    <property type="entry name" value="Peptidase_C2"/>
    <property type="match status" value="1"/>
</dbReference>
<comment type="catalytic activity">
    <reaction evidence="10">
        <text>2 Fe(III)-[cytochrome b5] + NADH = 2 Fe(II)-[cytochrome b5] + NAD(+) + H(+)</text>
        <dbReference type="Rhea" id="RHEA:46680"/>
        <dbReference type="Rhea" id="RHEA-COMP:10438"/>
        <dbReference type="Rhea" id="RHEA-COMP:10439"/>
        <dbReference type="ChEBI" id="CHEBI:15378"/>
        <dbReference type="ChEBI" id="CHEBI:29033"/>
        <dbReference type="ChEBI" id="CHEBI:29034"/>
        <dbReference type="ChEBI" id="CHEBI:57540"/>
        <dbReference type="ChEBI" id="CHEBI:57945"/>
        <dbReference type="EC" id="1.6.2.2"/>
    </reaction>
</comment>
<dbReference type="PANTHER" id="PTHR19370:SF171">
    <property type="entry name" value="NADH-CYTOCHROME B5 REDUCTASE 2"/>
    <property type="match status" value="1"/>
</dbReference>
<dbReference type="Gene3D" id="2.40.30.10">
    <property type="entry name" value="Translation factors"/>
    <property type="match status" value="1"/>
</dbReference>
<dbReference type="OrthoDB" id="432685at2759"/>
<dbReference type="Pfam" id="PF00970">
    <property type="entry name" value="FAD_binding_6"/>
    <property type="match status" value="1"/>
</dbReference>
<feature type="domain" description="FAD-binding FR-type" evidence="14">
    <location>
        <begin position="778"/>
        <end position="883"/>
    </location>
</feature>
<dbReference type="AlphaFoldDB" id="A0A813DBF0"/>
<name>A0A813DBF0_POLGL</name>
<dbReference type="Pfam" id="PF00175">
    <property type="entry name" value="NAD_binding_1"/>
    <property type="match status" value="1"/>
</dbReference>
<dbReference type="Gene3D" id="3.90.70.10">
    <property type="entry name" value="Cysteine proteinases"/>
    <property type="match status" value="1"/>
</dbReference>
<evidence type="ECO:0000313" key="16">
    <source>
        <dbReference type="Proteomes" id="UP000654075"/>
    </source>
</evidence>
<evidence type="ECO:0000256" key="11">
    <source>
        <dbReference type="PIRSR" id="PIRSR601834-1"/>
    </source>
</evidence>
<protein>
    <recommendedName>
        <fullName evidence="4">cytochrome-b5 reductase</fullName>
        <ecNumber evidence="4">1.6.2.2</ecNumber>
    </recommendedName>
</protein>
<dbReference type="InterPro" id="IPR017938">
    <property type="entry name" value="Riboflavin_synthase-like_b-brl"/>
</dbReference>
<keyword evidence="9" id="KW-0496">Mitochondrion</keyword>
<evidence type="ECO:0000256" key="1">
    <source>
        <dbReference type="ARBA" id="ARBA00001974"/>
    </source>
</evidence>
<feature type="binding site" evidence="11">
    <location>
        <position position="859"/>
    </location>
    <ligand>
        <name>FAD</name>
        <dbReference type="ChEBI" id="CHEBI:57692"/>
    </ligand>
</feature>
<dbReference type="PRINTS" id="PR00371">
    <property type="entry name" value="FPNCR"/>
</dbReference>
<evidence type="ECO:0000256" key="12">
    <source>
        <dbReference type="PROSITE-ProRule" id="PRU00239"/>
    </source>
</evidence>
<evidence type="ECO:0000256" key="10">
    <source>
        <dbReference type="ARBA" id="ARBA00047682"/>
    </source>
</evidence>
<dbReference type="SUPFAM" id="SSF54001">
    <property type="entry name" value="Cysteine proteinases"/>
    <property type="match status" value="1"/>
</dbReference>
<feature type="binding site" evidence="11">
    <location>
        <position position="858"/>
    </location>
    <ligand>
        <name>FAD</name>
        <dbReference type="ChEBI" id="CHEBI:57692"/>
    </ligand>
</feature>
<dbReference type="EMBL" id="CAJNNV010001016">
    <property type="protein sequence ID" value="CAE8584112.1"/>
    <property type="molecule type" value="Genomic_DNA"/>
</dbReference>
<dbReference type="FunFam" id="3.40.50.80:FF:000009">
    <property type="entry name" value="NADH-cytochrome b5 reductase"/>
    <property type="match status" value="1"/>
</dbReference>
<keyword evidence="5 11" id="KW-0285">Flavoprotein</keyword>
<evidence type="ECO:0000256" key="3">
    <source>
        <dbReference type="ARBA" id="ARBA00006105"/>
    </source>
</evidence>
<evidence type="ECO:0000256" key="7">
    <source>
        <dbReference type="ARBA" id="ARBA00023002"/>
    </source>
</evidence>
<dbReference type="InterPro" id="IPR017927">
    <property type="entry name" value="FAD-bd_FR_type"/>
</dbReference>
<dbReference type="InterPro" id="IPR001834">
    <property type="entry name" value="CBR-like"/>
</dbReference>
<dbReference type="SUPFAM" id="SSF52343">
    <property type="entry name" value="Ferredoxin reductase-like, C-terminal NADP-linked domain"/>
    <property type="match status" value="1"/>
</dbReference>
<gene>
    <name evidence="15" type="ORF">PGLA1383_LOCUS3054</name>
</gene>
<evidence type="ECO:0000259" key="13">
    <source>
        <dbReference type="PROSITE" id="PS50203"/>
    </source>
</evidence>
<reference evidence="15" key="1">
    <citation type="submission" date="2021-02" db="EMBL/GenBank/DDBJ databases">
        <authorList>
            <person name="Dougan E. K."/>
            <person name="Rhodes N."/>
            <person name="Thang M."/>
            <person name="Chan C."/>
        </authorList>
    </citation>
    <scope>NUCLEOTIDE SEQUENCE</scope>
</reference>
<comment type="cofactor">
    <cofactor evidence="1 11">
        <name>FAD</name>
        <dbReference type="ChEBI" id="CHEBI:57692"/>
    </cofactor>
</comment>
<organism evidence="15 16">
    <name type="scientific">Polarella glacialis</name>
    <name type="common">Dinoflagellate</name>
    <dbReference type="NCBI Taxonomy" id="89957"/>
    <lineage>
        <taxon>Eukaryota</taxon>
        <taxon>Sar</taxon>
        <taxon>Alveolata</taxon>
        <taxon>Dinophyceae</taxon>
        <taxon>Suessiales</taxon>
        <taxon>Suessiaceae</taxon>
        <taxon>Polarella</taxon>
    </lineage>
</organism>
<keyword evidence="6 11" id="KW-0274">FAD</keyword>
<dbReference type="GO" id="GO:0006508">
    <property type="term" value="P:proteolysis"/>
    <property type="evidence" value="ECO:0007669"/>
    <property type="project" value="InterPro"/>
</dbReference>
<dbReference type="SMART" id="SM00230">
    <property type="entry name" value="CysPc"/>
    <property type="match status" value="1"/>
</dbReference>
<dbReference type="InterPro" id="IPR038765">
    <property type="entry name" value="Papain-like_cys_pep_sf"/>
</dbReference>
<feature type="domain" description="Calpain catalytic" evidence="13">
    <location>
        <begin position="149"/>
        <end position="466"/>
    </location>
</feature>
<evidence type="ECO:0000256" key="5">
    <source>
        <dbReference type="ARBA" id="ARBA00022630"/>
    </source>
</evidence>
<dbReference type="PRINTS" id="PR00406">
    <property type="entry name" value="CYTB5RDTASE"/>
</dbReference>
<feature type="binding site" evidence="11">
    <location>
        <position position="851"/>
    </location>
    <ligand>
        <name>FAD</name>
        <dbReference type="ChEBI" id="CHEBI:57692"/>
    </ligand>
</feature>
<feature type="binding site" evidence="11">
    <location>
        <position position="834"/>
    </location>
    <ligand>
        <name>FAD</name>
        <dbReference type="ChEBI" id="CHEBI:57692"/>
    </ligand>
</feature>
<dbReference type="EC" id="1.6.2.2" evidence="4"/>
<keyword evidence="8" id="KW-0520">NAD</keyword>
<dbReference type="Proteomes" id="UP000654075">
    <property type="component" value="Unassembled WGS sequence"/>
</dbReference>
<evidence type="ECO:0000256" key="4">
    <source>
        <dbReference type="ARBA" id="ARBA00012011"/>
    </source>
</evidence>
<evidence type="ECO:0000256" key="2">
    <source>
        <dbReference type="ARBA" id="ARBA00004173"/>
    </source>
</evidence>
<feature type="binding site" evidence="11">
    <location>
        <position position="900"/>
    </location>
    <ligand>
        <name>FAD</name>
        <dbReference type="ChEBI" id="CHEBI:57692"/>
    </ligand>
</feature>
<sequence length="1034" mass="113661">MELQGLVARIEQGFSDLAHRLENFQPQGVGVVQDSRADAYAELEQGGAPLGHEHGYAPLLSPLPWHRGTVEAEGLALAGSARLAGFAEANKESAHPRCTEKFGFSWRTVGSMHRSMPRNSDEEALNFREGSLEQQKPQTLEAMELSKRLFTDPDFAVPKPDLRSPSLKWCRPSEISYHDGHELLRQEWQLFRGSARGEDVQPGRLRNSWLTSCLAALADFQGGRLLGQTGRMCLWMTSSPANLQSTQTLPRAQGVLRHRGGGAAMNRFLETPWSGTPADPSRLASKSHLQLHCSTRRCQLWASVIEKAFAKACGSYEALASGTCDEALSVLTGWPCTVIHFSREDFDADMLWHALIEGRVDKFLMTCSSADRNDRYQTGLKPSHAYSLLDVTDTRDQNGSRLQLLKLGDPHFHIKRRGAWSDTSHSWPPELRRQLRVSDAAAAGIFFLELSEFLQWFDNCTICRVRDDWTRVDLTTELAGNRVPSEGWVLQVTQPTQCAICLTQPELCTRRQPLQCLGFVLFFFDSATGGARVVASANLHCRAASVDDCWLTPGQLYYLLPLCRPSVRSLPVLCSCSSSRPVVVSQRSFEQSVVQVAWAAFIKCRGSKEASGEAATGGQLSLFGFMSVRNDSEDLRVFVAKTSDGAVVALAENHGLADISVELGFHQSHQRGLRFSRDGPVTCDRVQPGRAQLLQLALPEASWSRAPSFEIRRLRRPSQPWHSPALSLDPTGFHQPFQISLFGYFPRLALWLDQHLGIGARQHFAAQSEASPAAFSNSEFRPFPILEIRQVTSDTKILKCKLPTDSHTMGMTVSGLVMVNGEKGADGTAVARPYTPISLDDQTGYFELMVKGYPTGIVSKYLCSLKPGDSLEVKGPFTKLPYTANMKKQIGMIAGGSGITPMVQVVKEILKNPADKTQVTLIYGNQSPTNIPLRAELDNLVASSKGQLAVHYIVDKNDTNDSNIAHVGFVDAGLCAGLLPPPSPDNLVYICGPPGMLISVAGNKKFEEGKPPAQGELAGVLKELGYTEDMVFKL</sequence>
<dbReference type="InterPro" id="IPR001709">
    <property type="entry name" value="Flavoprot_Pyr_Nucl_cyt_Rdtase"/>
</dbReference>
<dbReference type="PANTHER" id="PTHR19370">
    <property type="entry name" value="NADH-CYTOCHROME B5 REDUCTASE"/>
    <property type="match status" value="1"/>
</dbReference>
<dbReference type="CDD" id="cd06183">
    <property type="entry name" value="cyt_b5_reduct_like"/>
    <property type="match status" value="1"/>
</dbReference>
<dbReference type="Gene3D" id="3.40.50.80">
    <property type="entry name" value="Nucleotide-binding domain of ferredoxin-NADP reductase (FNR) module"/>
    <property type="match status" value="1"/>
</dbReference>
<dbReference type="PROSITE" id="PS50203">
    <property type="entry name" value="CALPAIN_CAT"/>
    <property type="match status" value="1"/>
</dbReference>
<dbReference type="InterPro" id="IPR008333">
    <property type="entry name" value="Cbr1-like_FAD-bd_dom"/>
</dbReference>
<evidence type="ECO:0000256" key="8">
    <source>
        <dbReference type="ARBA" id="ARBA00023027"/>
    </source>
</evidence>
<comment type="subcellular location">
    <subcellularLocation>
        <location evidence="2">Mitochondrion</location>
    </subcellularLocation>
</comment>
<evidence type="ECO:0000313" key="15">
    <source>
        <dbReference type="EMBL" id="CAE8584112.1"/>
    </source>
</evidence>